<name>A0A5J4W2A0_9EUKA</name>
<evidence type="ECO:0000313" key="3">
    <source>
        <dbReference type="Proteomes" id="UP000324800"/>
    </source>
</evidence>
<feature type="compositionally biased region" description="Polar residues" evidence="1">
    <location>
        <begin position="1"/>
        <end position="22"/>
    </location>
</feature>
<feature type="non-terminal residue" evidence="2">
    <location>
        <position position="40"/>
    </location>
</feature>
<dbReference type="AlphaFoldDB" id="A0A5J4W2A0"/>
<protein>
    <submittedName>
        <fullName evidence="2">Uncharacterized protein</fullName>
    </submittedName>
</protein>
<dbReference type="EMBL" id="SNRW01003829">
    <property type="protein sequence ID" value="KAA6388832.1"/>
    <property type="molecule type" value="Genomic_DNA"/>
</dbReference>
<evidence type="ECO:0000313" key="2">
    <source>
        <dbReference type="EMBL" id="KAA6388832.1"/>
    </source>
</evidence>
<proteinExistence type="predicted"/>
<accession>A0A5J4W2A0</accession>
<sequence>MQESTNSSEKTADSGTKSSTDVASIIPLLIQDLESDKGNI</sequence>
<gene>
    <name evidence="2" type="ORF">EZS28_015640</name>
</gene>
<organism evidence="2 3">
    <name type="scientific">Streblomastix strix</name>
    <dbReference type="NCBI Taxonomy" id="222440"/>
    <lineage>
        <taxon>Eukaryota</taxon>
        <taxon>Metamonada</taxon>
        <taxon>Preaxostyla</taxon>
        <taxon>Oxymonadida</taxon>
        <taxon>Streblomastigidae</taxon>
        <taxon>Streblomastix</taxon>
    </lineage>
</organism>
<dbReference type="Proteomes" id="UP000324800">
    <property type="component" value="Unassembled WGS sequence"/>
</dbReference>
<feature type="region of interest" description="Disordered" evidence="1">
    <location>
        <begin position="1"/>
        <end position="24"/>
    </location>
</feature>
<reference evidence="2 3" key="1">
    <citation type="submission" date="2019-03" db="EMBL/GenBank/DDBJ databases">
        <title>Single cell metagenomics reveals metabolic interactions within the superorganism composed of flagellate Streblomastix strix and complex community of Bacteroidetes bacteria on its surface.</title>
        <authorList>
            <person name="Treitli S.C."/>
            <person name="Kolisko M."/>
            <person name="Husnik F."/>
            <person name="Keeling P."/>
            <person name="Hampl V."/>
        </authorList>
    </citation>
    <scope>NUCLEOTIDE SEQUENCE [LARGE SCALE GENOMIC DNA]</scope>
    <source>
        <strain evidence="2">ST1C</strain>
    </source>
</reference>
<comment type="caution">
    <text evidence="2">The sequence shown here is derived from an EMBL/GenBank/DDBJ whole genome shotgun (WGS) entry which is preliminary data.</text>
</comment>
<evidence type="ECO:0000256" key="1">
    <source>
        <dbReference type="SAM" id="MobiDB-lite"/>
    </source>
</evidence>